<name>A0AB39SYD9_9ACTN</name>
<evidence type="ECO:0000256" key="1">
    <source>
        <dbReference type="SAM" id="Phobius"/>
    </source>
</evidence>
<dbReference type="AlphaFoldDB" id="A0AB39SYD9"/>
<sequence length="57" mass="5844">MRALLWLLLAASVLANVYIGTFAGWTGGLRATGSVSTGAVLLGSAVGLWLTRPRGEA</sequence>
<organism evidence="2">
    <name type="scientific">Streptomyces sp. R44</name>
    <dbReference type="NCBI Taxonomy" id="3238633"/>
    <lineage>
        <taxon>Bacteria</taxon>
        <taxon>Bacillati</taxon>
        <taxon>Actinomycetota</taxon>
        <taxon>Actinomycetes</taxon>
        <taxon>Kitasatosporales</taxon>
        <taxon>Streptomycetaceae</taxon>
        <taxon>Streptomyces</taxon>
    </lineage>
</organism>
<keyword evidence="1" id="KW-0472">Membrane</keyword>
<protein>
    <submittedName>
        <fullName evidence="2">Uncharacterized protein</fullName>
    </submittedName>
</protein>
<feature type="transmembrane region" description="Helical" evidence="1">
    <location>
        <begin position="31"/>
        <end position="51"/>
    </location>
</feature>
<dbReference type="RefSeq" id="WP_369144980.1">
    <property type="nucleotide sequence ID" value="NZ_CP163444.1"/>
</dbReference>
<keyword evidence="1" id="KW-1133">Transmembrane helix</keyword>
<proteinExistence type="predicted"/>
<gene>
    <name evidence="2" type="ORF">AB5J54_18295</name>
</gene>
<keyword evidence="1" id="KW-0812">Transmembrane</keyword>
<dbReference type="EMBL" id="CP163444">
    <property type="protein sequence ID" value="XDQ72331.1"/>
    <property type="molecule type" value="Genomic_DNA"/>
</dbReference>
<evidence type="ECO:0000313" key="2">
    <source>
        <dbReference type="EMBL" id="XDQ72331.1"/>
    </source>
</evidence>
<reference evidence="2" key="1">
    <citation type="submission" date="2024-07" db="EMBL/GenBank/DDBJ databases">
        <authorList>
            <person name="Yu S.T."/>
        </authorList>
    </citation>
    <scope>NUCLEOTIDE SEQUENCE</scope>
    <source>
        <strain evidence="2">R44</strain>
    </source>
</reference>
<accession>A0AB39SYD9</accession>